<dbReference type="Proteomes" id="UP001162164">
    <property type="component" value="Unassembled WGS sequence"/>
</dbReference>
<name>A0ABQ9K510_9CUCU</name>
<dbReference type="EMBL" id="JAPWTJ010000020">
    <property type="protein sequence ID" value="KAJ8985097.1"/>
    <property type="molecule type" value="Genomic_DNA"/>
</dbReference>
<evidence type="ECO:0000313" key="3">
    <source>
        <dbReference type="Proteomes" id="UP001162164"/>
    </source>
</evidence>
<sequence length="78" mass="8517">MSVADEHIGWSENNEYDYDGEYTLPSNGPPPIQEPPGAFSGATSPREDHLACAWASWASRRLYFSASGDPCNRISSVP</sequence>
<accession>A0ABQ9K510</accession>
<gene>
    <name evidence="2" type="ORF">NQ317_019783</name>
</gene>
<comment type="caution">
    <text evidence="2">The sequence shown here is derived from an EMBL/GenBank/DDBJ whole genome shotgun (WGS) entry which is preliminary data.</text>
</comment>
<keyword evidence="3" id="KW-1185">Reference proteome</keyword>
<feature type="non-terminal residue" evidence="2">
    <location>
        <position position="78"/>
    </location>
</feature>
<organism evidence="2 3">
    <name type="scientific">Molorchus minor</name>
    <dbReference type="NCBI Taxonomy" id="1323400"/>
    <lineage>
        <taxon>Eukaryota</taxon>
        <taxon>Metazoa</taxon>
        <taxon>Ecdysozoa</taxon>
        <taxon>Arthropoda</taxon>
        <taxon>Hexapoda</taxon>
        <taxon>Insecta</taxon>
        <taxon>Pterygota</taxon>
        <taxon>Neoptera</taxon>
        <taxon>Endopterygota</taxon>
        <taxon>Coleoptera</taxon>
        <taxon>Polyphaga</taxon>
        <taxon>Cucujiformia</taxon>
        <taxon>Chrysomeloidea</taxon>
        <taxon>Cerambycidae</taxon>
        <taxon>Lamiinae</taxon>
        <taxon>Monochamini</taxon>
        <taxon>Molorchus</taxon>
    </lineage>
</organism>
<protein>
    <submittedName>
        <fullName evidence="2">Uncharacterized protein</fullName>
    </submittedName>
</protein>
<evidence type="ECO:0000313" key="2">
    <source>
        <dbReference type="EMBL" id="KAJ8985097.1"/>
    </source>
</evidence>
<evidence type="ECO:0000256" key="1">
    <source>
        <dbReference type="SAM" id="MobiDB-lite"/>
    </source>
</evidence>
<proteinExistence type="predicted"/>
<reference evidence="2" key="1">
    <citation type="journal article" date="2023" name="Insect Mol. Biol.">
        <title>Genome sequencing provides insights into the evolution of gene families encoding plant cell wall-degrading enzymes in longhorned beetles.</title>
        <authorList>
            <person name="Shin N.R."/>
            <person name="Okamura Y."/>
            <person name="Kirsch R."/>
            <person name="Pauchet Y."/>
        </authorList>
    </citation>
    <scope>NUCLEOTIDE SEQUENCE</scope>
    <source>
        <strain evidence="2">MMC_N1</strain>
    </source>
</reference>
<feature type="region of interest" description="Disordered" evidence="1">
    <location>
        <begin position="19"/>
        <end position="45"/>
    </location>
</feature>